<feature type="signal peptide" evidence="2">
    <location>
        <begin position="1"/>
        <end position="22"/>
    </location>
</feature>
<dbReference type="EMBL" id="BSUO01000001">
    <property type="protein sequence ID" value="GMA41471.1"/>
    <property type="molecule type" value="Genomic_DNA"/>
</dbReference>
<evidence type="ECO:0000259" key="3">
    <source>
        <dbReference type="PROSITE" id="PS50983"/>
    </source>
</evidence>
<feature type="chain" id="PRO_5046730868" evidence="2">
    <location>
        <begin position="23"/>
        <end position="331"/>
    </location>
</feature>
<dbReference type="SUPFAM" id="SSF53807">
    <property type="entry name" value="Helical backbone' metal receptor"/>
    <property type="match status" value="1"/>
</dbReference>
<dbReference type="InterPro" id="IPR050902">
    <property type="entry name" value="ABC_Transporter_SBP"/>
</dbReference>
<evidence type="ECO:0000313" key="4">
    <source>
        <dbReference type="EMBL" id="GMA41471.1"/>
    </source>
</evidence>
<organism evidence="4 5">
    <name type="scientific">Mobilicoccus caccae</name>
    <dbReference type="NCBI Taxonomy" id="1859295"/>
    <lineage>
        <taxon>Bacteria</taxon>
        <taxon>Bacillati</taxon>
        <taxon>Actinomycetota</taxon>
        <taxon>Actinomycetes</taxon>
        <taxon>Micrococcales</taxon>
        <taxon>Dermatophilaceae</taxon>
        <taxon>Mobilicoccus</taxon>
    </lineage>
</organism>
<feature type="domain" description="Fe/B12 periplasmic-binding" evidence="3">
    <location>
        <begin position="62"/>
        <end position="331"/>
    </location>
</feature>
<keyword evidence="5" id="KW-1185">Reference proteome</keyword>
<dbReference type="Gene3D" id="3.40.50.1980">
    <property type="entry name" value="Nitrogenase molybdenum iron protein domain"/>
    <property type="match status" value="2"/>
</dbReference>
<comment type="caution">
    <text evidence="4">The sequence shown here is derived from an EMBL/GenBank/DDBJ whole genome shotgun (WGS) entry which is preliminary data.</text>
</comment>
<proteinExistence type="inferred from homology"/>
<protein>
    <submittedName>
        <fullName evidence="4">Iron compound ABC transporter, substrate-binding protein</fullName>
    </submittedName>
</protein>
<dbReference type="Proteomes" id="UP001157126">
    <property type="component" value="Unassembled WGS sequence"/>
</dbReference>
<evidence type="ECO:0000313" key="5">
    <source>
        <dbReference type="Proteomes" id="UP001157126"/>
    </source>
</evidence>
<dbReference type="PROSITE" id="PS50983">
    <property type="entry name" value="FE_B12_PBP"/>
    <property type="match status" value="1"/>
</dbReference>
<gene>
    <name evidence="4" type="ORF">GCM10025883_35160</name>
</gene>
<dbReference type="Pfam" id="PF01497">
    <property type="entry name" value="Peripla_BP_2"/>
    <property type="match status" value="1"/>
</dbReference>
<evidence type="ECO:0000256" key="1">
    <source>
        <dbReference type="ARBA" id="ARBA00008814"/>
    </source>
</evidence>
<dbReference type="PROSITE" id="PS51257">
    <property type="entry name" value="PROKAR_LIPOPROTEIN"/>
    <property type="match status" value="1"/>
</dbReference>
<reference evidence="5" key="1">
    <citation type="journal article" date="2019" name="Int. J. Syst. Evol. Microbiol.">
        <title>The Global Catalogue of Microorganisms (GCM) 10K type strain sequencing project: providing services to taxonomists for standard genome sequencing and annotation.</title>
        <authorList>
            <consortium name="The Broad Institute Genomics Platform"/>
            <consortium name="The Broad Institute Genome Sequencing Center for Infectious Disease"/>
            <person name="Wu L."/>
            <person name="Ma J."/>
        </authorList>
    </citation>
    <scope>NUCLEOTIDE SEQUENCE [LARGE SCALE GENOMIC DNA]</scope>
    <source>
        <strain evidence="5">NBRC 113072</strain>
    </source>
</reference>
<dbReference type="InterPro" id="IPR002491">
    <property type="entry name" value="ABC_transptr_periplasmic_BD"/>
</dbReference>
<dbReference type="PANTHER" id="PTHR30535">
    <property type="entry name" value="VITAMIN B12-BINDING PROTEIN"/>
    <property type="match status" value="1"/>
</dbReference>
<dbReference type="RefSeq" id="WP_284305016.1">
    <property type="nucleotide sequence ID" value="NZ_BSUO01000001.1"/>
</dbReference>
<comment type="similarity">
    <text evidence="1">Belongs to the bacterial solute-binding protein 8 family.</text>
</comment>
<accession>A0ABQ6IUY6</accession>
<evidence type="ECO:0000256" key="2">
    <source>
        <dbReference type="SAM" id="SignalP"/>
    </source>
</evidence>
<sequence length="331" mass="34123">MKRTSVHVMAALAVTVSAAACAAPSVPPDGSAAATGPAAAGTAFPTTVTNCGRTVTIPSRPSKVVAFDGAAETVFALGAAEQLSGYFGADPKALPADLAAQAGTTTRIGSTFPAPTLEAVTKDKPDLILMYGENEKGGLTGERLDQLGIPHLQLSEACRDKPDATVEGYLGDVQTIADALGRGEDGRRLVAQWRQRLAELPAPSDPRPSVMVSGNVDPKSPFASGRGSFVQDQLTKAGARNVYEDVAKGYLSPSWEDVATRNPDIIVDGSGGMEKSRDALLAHLRANPALAQMTAVEKSRVIAVPFSQNVPGPQAIDGIVAIGKAVAEARG</sequence>
<keyword evidence="2" id="KW-0732">Signal</keyword>
<name>A0ABQ6IUY6_9MICO</name>
<dbReference type="PANTHER" id="PTHR30535:SF34">
    <property type="entry name" value="MOLYBDATE-BINDING PROTEIN MOLA"/>
    <property type="match status" value="1"/>
</dbReference>